<feature type="compositionally biased region" description="Pro residues" evidence="1">
    <location>
        <begin position="84"/>
        <end position="103"/>
    </location>
</feature>
<organism evidence="3 4">
    <name type="scientific">Drosophila pseudoobscura pseudoobscura</name>
    <name type="common">Fruit fly</name>
    <dbReference type="NCBI Taxonomy" id="46245"/>
    <lineage>
        <taxon>Eukaryota</taxon>
        <taxon>Metazoa</taxon>
        <taxon>Ecdysozoa</taxon>
        <taxon>Arthropoda</taxon>
        <taxon>Hexapoda</taxon>
        <taxon>Insecta</taxon>
        <taxon>Pterygota</taxon>
        <taxon>Neoptera</taxon>
        <taxon>Endopterygota</taxon>
        <taxon>Diptera</taxon>
        <taxon>Brachycera</taxon>
        <taxon>Muscomorpha</taxon>
        <taxon>Ephydroidea</taxon>
        <taxon>Drosophilidae</taxon>
        <taxon>Drosophila</taxon>
        <taxon>Sophophora</taxon>
    </lineage>
</organism>
<evidence type="ECO:0000313" key="4">
    <source>
        <dbReference type="RefSeq" id="XP_002136873.2"/>
    </source>
</evidence>
<evidence type="ECO:0000256" key="1">
    <source>
        <dbReference type="SAM" id="MobiDB-lite"/>
    </source>
</evidence>
<reference evidence="3" key="1">
    <citation type="submission" date="2024-06" db="UniProtKB">
        <authorList>
            <consortium name="RefSeq"/>
        </authorList>
    </citation>
    <scope>NUCLEOTIDE SEQUENCE [LARGE SCALE GENOMIC DNA]</scope>
    <source>
        <strain evidence="3">MV2-25</strain>
    </source>
</reference>
<keyword evidence="3" id="KW-1185">Reference proteome</keyword>
<evidence type="ECO:0000313" key="3">
    <source>
        <dbReference type="Proteomes" id="UP000001819"/>
    </source>
</evidence>
<protein>
    <submittedName>
        <fullName evidence="4">Protein SSXT</fullName>
    </submittedName>
</protein>
<accession>A0A6I8V1M8</accession>
<dbReference type="InParanoid" id="A0A6I8V1M8"/>
<feature type="compositionally biased region" description="Low complexity" evidence="1">
    <location>
        <begin position="137"/>
        <end position="146"/>
    </location>
</feature>
<dbReference type="AlphaFoldDB" id="A0A6I8V1M8"/>
<feature type="region of interest" description="Disordered" evidence="1">
    <location>
        <begin position="82"/>
        <end position="157"/>
    </location>
</feature>
<reference evidence="4" key="2">
    <citation type="submission" date="2025-08" db="UniProtKB">
        <authorList>
            <consortium name="RefSeq"/>
        </authorList>
    </citation>
    <scope>IDENTIFICATION</scope>
    <source>
        <strain evidence="4">MV-25-SWS-2005</strain>
        <tissue evidence="4">Whole body</tissue>
    </source>
</reference>
<feature type="signal peptide" evidence="2">
    <location>
        <begin position="1"/>
        <end position="22"/>
    </location>
</feature>
<feature type="chain" id="PRO_5026242980" evidence="2">
    <location>
        <begin position="23"/>
        <end position="157"/>
    </location>
</feature>
<keyword evidence="2" id="KW-0732">Signal</keyword>
<name>A0A6I8V1M8_DROPS</name>
<dbReference type="KEGG" id="dpo:6896657"/>
<dbReference type="Proteomes" id="UP000001819">
    <property type="component" value="Chromosome 2"/>
</dbReference>
<sequence>MQLDARLSLSIVVLLLVGRTTARPTFDKIAGALIDALDDRPQYYPPPPRAGHAYGPGPLIHEGYDQGYDYYYGGGYGYGYQQGPPLPPPPPPGAYSYYPPPQRVVPSSGYYPHRAQEPYGHAHGHQPRDQGYSQGYGRSIGSTGTPGSTGGYKQRGY</sequence>
<proteinExistence type="predicted"/>
<dbReference type="RefSeq" id="XP_002136873.2">
    <property type="nucleotide sequence ID" value="XM_002136837.3"/>
</dbReference>
<gene>
    <name evidence="4" type="primary">Srg1</name>
</gene>
<evidence type="ECO:0000256" key="2">
    <source>
        <dbReference type="SAM" id="SignalP"/>
    </source>
</evidence>